<organism evidence="3 4">
    <name type="scientific">Agarivorans aestuarii</name>
    <dbReference type="NCBI Taxonomy" id="1563703"/>
    <lineage>
        <taxon>Bacteria</taxon>
        <taxon>Pseudomonadati</taxon>
        <taxon>Pseudomonadota</taxon>
        <taxon>Gammaproteobacteria</taxon>
        <taxon>Alteromonadales</taxon>
        <taxon>Alteromonadaceae</taxon>
        <taxon>Agarivorans</taxon>
    </lineage>
</organism>
<keyword evidence="1" id="KW-0732">Signal</keyword>
<feature type="signal peptide" evidence="1">
    <location>
        <begin position="1"/>
        <end position="26"/>
    </location>
</feature>
<feature type="chain" id="PRO_5047141764" evidence="1">
    <location>
        <begin position="27"/>
        <end position="187"/>
    </location>
</feature>
<dbReference type="InterPro" id="IPR025711">
    <property type="entry name" value="PepSY"/>
</dbReference>
<dbReference type="Gene3D" id="3.10.450.40">
    <property type="match status" value="2"/>
</dbReference>
<gene>
    <name evidence="3" type="ORF">SNR37_000270</name>
</gene>
<reference evidence="3 4" key="2">
    <citation type="submission" date="2023-12" db="EMBL/GenBank/DDBJ databases">
        <authorList>
            <consortium name="Cladostephus spongiosus"/>
            <person name="Lorente B."/>
            <person name="Cabral C."/>
            <person name="Frias J."/>
            <person name="Faria J."/>
            <person name="Toubarro D."/>
        </authorList>
    </citation>
    <scope>NUCLEOTIDE SEQUENCE [LARGE SCALE GENOMIC DNA]</scope>
    <source>
        <strain evidence="3 4">ZMCS4</strain>
    </source>
</reference>
<feature type="domain" description="PepSY" evidence="2">
    <location>
        <begin position="42"/>
        <end position="95"/>
    </location>
</feature>
<protein>
    <submittedName>
        <fullName evidence="3">PepSY domain-containing protein</fullName>
    </submittedName>
</protein>
<evidence type="ECO:0000313" key="4">
    <source>
        <dbReference type="Proteomes" id="UP001310248"/>
    </source>
</evidence>
<dbReference type="Proteomes" id="UP001310248">
    <property type="component" value="Unassembled WGS sequence"/>
</dbReference>
<dbReference type="EMBL" id="JAYDYW010000011">
    <property type="protein sequence ID" value="MEE1674948.1"/>
    <property type="molecule type" value="Genomic_DNA"/>
</dbReference>
<keyword evidence="4" id="KW-1185">Reference proteome</keyword>
<evidence type="ECO:0000256" key="1">
    <source>
        <dbReference type="SAM" id="SignalP"/>
    </source>
</evidence>
<name>A0ABU7G6L4_9ALTE</name>
<dbReference type="RefSeq" id="WP_163133782.1">
    <property type="nucleotide sequence ID" value="NZ_JAYDYW010000011.1"/>
</dbReference>
<evidence type="ECO:0000259" key="2">
    <source>
        <dbReference type="Pfam" id="PF03413"/>
    </source>
</evidence>
<comment type="caution">
    <text evidence="3">The sequence shown here is derived from an EMBL/GenBank/DDBJ whole genome shotgun (WGS) entry which is preliminary data.</text>
</comment>
<evidence type="ECO:0000313" key="3">
    <source>
        <dbReference type="EMBL" id="MEE1674948.1"/>
    </source>
</evidence>
<feature type="domain" description="PepSY" evidence="2">
    <location>
        <begin position="128"/>
        <end position="181"/>
    </location>
</feature>
<reference evidence="4" key="1">
    <citation type="submission" date="2023-07" db="EMBL/GenBank/DDBJ databases">
        <title>Draft genome sequence of Agarivorans aestuarii strain ZMCS4, a CAZymes producing bacteria isolated from the marine brown algae Clodostephus spongiosus.</title>
        <authorList>
            <person name="Lorente B."/>
            <person name="Cabral C."/>
            <person name="Frias J."/>
            <person name="Faria J."/>
            <person name="Toubarro D."/>
        </authorList>
    </citation>
    <scope>NUCLEOTIDE SEQUENCE [LARGE SCALE GENOMIC DNA]</scope>
    <source>
        <strain evidence="4">ZMCS4</strain>
    </source>
</reference>
<sequence length="187" mass="20661">MKLPIKLSKKICVAAAVALTSTAVMADDDALSALAIKKAGFSLEQAIEKVHNTYPGQITELELDDYRGQAVYEVDVVNLAQEQKHKLKLSLADGEMLKNESSKLSILGVSKLDEDERIALEQLAESELSLQQTVAMLNNKYQAQVIEFELENEKGITFYKFKLLGEQGKQRVIVDVASGETIPVLKH</sequence>
<proteinExistence type="predicted"/>
<dbReference type="Pfam" id="PF03413">
    <property type="entry name" value="PepSY"/>
    <property type="match status" value="2"/>
</dbReference>
<accession>A0ABU7G6L4</accession>